<keyword evidence="3" id="KW-1185">Reference proteome</keyword>
<keyword evidence="1" id="KW-0732">Signal</keyword>
<proteinExistence type="predicted"/>
<dbReference type="InterPro" id="IPR021302">
    <property type="entry name" value="DUF2780_VcgC/VcgE"/>
</dbReference>
<protein>
    <submittedName>
        <fullName evidence="2">DUF2780 domain-containing protein</fullName>
    </submittedName>
</protein>
<feature type="signal peptide" evidence="1">
    <location>
        <begin position="1"/>
        <end position="20"/>
    </location>
</feature>
<gene>
    <name evidence="2" type="ORF">NKI27_03475</name>
</gene>
<organism evidence="2 3">
    <name type="scientific">Alkalimarinus alittae</name>
    <dbReference type="NCBI Taxonomy" id="2961619"/>
    <lineage>
        <taxon>Bacteria</taxon>
        <taxon>Pseudomonadati</taxon>
        <taxon>Pseudomonadota</taxon>
        <taxon>Gammaproteobacteria</taxon>
        <taxon>Alteromonadales</taxon>
        <taxon>Alteromonadaceae</taxon>
        <taxon>Alkalimarinus</taxon>
    </lineage>
</organism>
<evidence type="ECO:0000256" key="1">
    <source>
        <dbReference type="SAM" id="SignalP"/>
    </source>
</evidence>
<sequence>MQKLVVASALILGISGTAQAGFFDSVLSDQSAAVEKVSQVVATEKSTATSPMTDSAMDMAAGLIPTLTQQLGVTETQAQGGMGSLLGMAKQSLSSGEFEQLGAGVPGMDTLLAAAPALSGGSKAGGLGSMLSGAGGLASSVGGMAQLTQQFEALGLSSDMIAQFANIAVQYFSQGGNATGGLLEKGLASILG</sequence>
<dbReference type="EMBL" id="CP100390">
    <property type="protein sequence ID" value="UZE96826.1"/>
    <property type="molecule type" value="Genomic_DNA"/>
</dbReference>
<evidence type="ECO:0000313" key="3">
    <source>
        <dbReference type="Proteomes" id="UP001163739"/>
    </source>
</evidence>
<reference evidence="2" key="1">
    <citation type="submission" date="2022-06" db="EMBL/GenBank/DDBJ databases">
        <title>Alkalimarinus sp. nov., isolated from gut of a Alitta virens.</title>
        <authorList>
            <person name="Yang A.I."/>
            <person name="Shin N.-R."/>
        </authorList>
    </citation>
    <scope>NUCLEOTIDE SEQUENCE</scope>
    <source>
        <strain evidence="2">A2M4</strain>
    </source>
</reference>
<dbReference type="Proteomes" id="UP001163739">
    <property type="component" value="Chromosome"/>
</dbReference>
<evidence type="ECO:0000313" key="2">
    <source>
        <dbReference type="EMBL" id="UZE96826.1"/>
    </source>
</evidence>
<dbReference type="Pfam" id="PF11075">
    <property type="entry name" value="DUF2780"/>
    <property type="match status" value="1"/>
</dbReference>
<feature type="chain" id="PRO_5046329716" evidence="1">
    <location>
        <begin position="21"/>
        <end position="192"/>
    </location>
</feature>
<accession>A0ABY6N406</accession>
<dbReference type="RefSeq" id="WP_265048311.1">
    <property type="nucleotide sequence ID" value="NZ_CP100390.1"/>
</dbReference>
<name>A0ABY6N406_9ALTE</name>